<reference evidence="1 2" key="1">
    <citation type="submission" date="2020-08" db="EMBL/GenBank/DDBJ databases">
        <title>Sequencing the genomes of 1000 actinobacteria strains.</title>
        <authorList>
            <person name="Klenk H.-P."/>
        </authorList>
    </citation>
    <scope>NUCLEOTIDE SEQUENCE [LARGE SCALE GENOMIC DNA]</scope>
    <source>
        <strain evidence="1 2">DSM 45362</strain>
    </source>
</reference>
<accession>A0A841C3K8</accession>
<sequence>MQARDPSYSYSVADLHAHRRRAAHHVFTG</sequence>
<dbReference type="Proteomes" id="UP000587527">
    <property type="component" value="Unassembled WGS sequence"/>
</dbReference>
<evidence type="ECO:0000313" key="1">
    <source>
        <dbReference type="EMBL" id="MBB5873642.1"/>
    </source>
</evidence>
<organism evidence="1 2">
    <name type="scientific">Allocatelliglobosispora scoriae</name>
    <dbReference type="NCBI Taxonomy" id="643052"/>
    <lineage>
        <taxon>Bacteria</taxon>
        <taxon>Bacillati</taxon>
        <taxon>Actinomycetota</taxon>
        <taxon>Actinomycetes</taxon>
        <taxon>Micromonosporales</taxon>
        <taxon>Micromonosporaceae</taxon>
        <taxon>Allocatelliglobosispora</taxon>
    </lineage>
</organism>
<gene>
    <name evidence="1" type="ORF">F4553_007076</name>
</gene>
<name>A0A841C3K8_9ACTN</name>
<evidence type="ECO:0000313" key="2">
    <source>
        <dbReference type="Proteomes" id="UP000587527"/>
    </source>
</evidence>
<protein>
    <submittedName>
        <fullName evidence="1">Uncharacterized protein</fullName>
    </submittedName>
</protein>
<dbReference type="EMBL" id="JACHMN010000003">
    <property type="protein sequence ID" value="MBB5873642.1"/>
    <property type="molecule type" value="Genomic_DNA"/>
</dbReference>
<dbReference type="AlphaFoldDB" id="A0A841C3K8"/>
<comment type="caution">
    <text evidence="1">The sequence shown here is derived from an EMBL/GenBank/DDBJ whole genome shotgun (WGS) entry which is preliminary data.</text>
</comment>
<keyword evidence="2" id="KW-1185">Reference proteome</keyword>
<proteinExistence type="predicted"/>